<accession>A0A158L2U8</accession>
<protein>
    <submittedName>
        <fullName evidence="1">Uncharacterized protein</fullName>
    </submittedName>
</protein>
<reference evidence="1" key="1">
    <citation type="submission" date="2016-01" db="EMBL/GenBank/DDBJ databases">
        <authorList>
            <person name="Peeters C."/>
        </authorList>
    </citation>
    <scope>NUCLEOTIDE SEQUENCE [LARGE SCALE GENOMIC DNA]</scope>
    <source>
        <strain evidence="1">LMG 29317</strain>
    </source>
</reference>
<gene>
    <name evidence="1" type="ORF">AWB74_08168</name>
</gene>
<comment type="caution">
    <text evidence="1">The sequence shown here is derived from an EMBL/GenBank/DDBJ whole genome shotgun (WGS) entry which is preliminary data.</text>
</comment>
<dbReference type="AlphaFoldDB" id="A0A158L2U8"/>
<evidence type="ECO:0000313" key="1">
    <source>
        <dbReference type="EMBL" id="SAL87565.1"/>
    </source>
</evidence>
<name>A0A158L2U8_9BURK</name>
<sequence>MLALLRGLVMFLILLMCPMLLHAATRRVELLQGDLTLFDQLTGAVIAKSESVYGRMMAANGVDPTSNKGRLILAWVIRISRDINIADSVHRMGNASLNPGVRTKLMSGGLHLVPPPLRLQYVELVSHFLDTLVPFDCFGLNDMSEVLNRIPMSNMSEAQIDVYFRVLLAALRASETDAEQESLGAQQLARADEGLRRSLLHELGYLQANVARYATYAQDPTAAAPIDACWAMRVTMHAMLALPDPERDIVLRRTFQSQHGTR</sequence>
<organism evidence="1 2">
    <name type="scientific">Caballeronia arvi</name>
    <dbReference type="NCBI Taxonomy" id="1777135"/>
    <lineage>
        <taxon>Bacteria</taxon>
        <taxon>Pseudomonadati</taxon>
        <taxon>Pseudomonadota</taxon>
        <taxon>Betaproteobacteria</taxon>
        <taxon>Burkholderiales</taxon>
        <taxon>Burkholderiaceae</taxon>
        <taxon>Caballeronia</taxon>
    </lineage>
</organism>
<dbReference type="Proteomes" id="UP000055019">
    <property type="component" value="Unassembled WGS sequence"/>
</dbReference>
<dbReference type="EMBL" id="FCOM02000095">
    <property type="protein sequence ID" value="SAL87565.1"/>
    <property type="molecule type" value="Genomic_DNA"/>
</dbReference>
<dbReference type="OrthoDB" id="9085269at2"/>
<keyword evidence="2" id="KW-1185">Reference proteome</keyword>
<evidence type="ECO:0000313" key="2">
    <source>
        <dbReference type="Proteomes" id="UP000055019"/>
    </source>
</evidence>
<dbReference type="RefSeq" id="WP_143749460.1">
    <property type="nucleotide sequence ID" value="NZ_FCOM02000095.1"/>
</dbReference>
<proteinExistence type="predicted"/>